<organism evidence="1 2">
    <name type="scientific">Arctia plantaginis</name>
    <name type="common">Wood tiger moth</name>
    <name type="synonym">Phalaena plantaginis</name>
    <dbReference type="NCBI Taxonomy" id="874455"/>
    <lineage>
        <taxon>Eukaryota</taxon>
        <taxon>Metazoa</taxon>
        <taxon>Ecdysozoa</taxon>
        <taxon>Arthropoda</taxon>
        <taxon>Hexapoda</taxon>
        <taxon>Insecta</taxon>
        <taxon>Pterygota</taxon>
        <taxon>Neoptera</taxon>
        <taxon>Endopterygota</taxon>
        <taxon>Lepidoptera</taxon>
        <taxon>Glossata</taxon>
        <taxon>Ditrysia</taxon>
        <taxon>Noctuoidea</taxon>
        <taxon>Erebidae</taxon>
        <taxon>Arctiinae</taxon>
        <taxon>Arctia</taxon>
    </lineage>
</organism>
<dbReference type="Proteomes" id="UP000494256">
    <property type="component" value="Unassembled WGS sequence"/>
</dbReference>
<evidence type="ECO:0000313" key="1">
    <source>
        <dbReference type="EMBL" id="CAB3228066.1"/>
    </source>
</evidence>
<proteinExistence type="predicted"/>
<protein>
    <submittedName>
        <fullName evidence="1">Uncharacterized protein</fullName>
    </submittedName>
</protein>
<evidence type="ECO:0000313" key="2">
    <source>
        <dbReference type="Proteomes" id="UP000494256"/>
    </source>
</evidence>
<dbReference type="OrthoDB" id="3200163at2759"/>
<dbReference type="AlphaFoldDB" id="A0A8S0Z5C2"/>
<accession>A0A8S0Z5C2</accession>
<dbReference type="EMBL" id="CADEBD010000281">
    <property type="protein sequence ID" value="CAB3228066.1"/>
    <property type="molecule type" value="Genomic_DNA"/>
</dbReference>
<gene>
    <name evidence="1" type="ORF">APLA_LOCUS3337</name>
</gene>
<comment type="caution">
    <text evidence="1">The sequence shown here is derived from an EMBL/GenBank/DDBJ whole genome shotgun (WGS) entry which is preliminary data.</text>
</comment>
<reference evidence="1 2" key="1">
    <citation type="submission" date="2020-04" db="EMBL/GenBank/DDBJ databases">
        <authorList>
            <person name="Wallbank WR R."/>
            <person name="Pardo Diaz C."/>
            <person name="Kozak K."/>
            <person name="Martin S."/>
            <person name="Jiggins C."/>
            <person name="Moest M."/>
            <person name="Warren A I."/>
            <person name="Byers J.R.P. K."/>
            <person name="Montejo-Kovacevich G."/>
            <person name="Yen C E."/>
        </authorList>
    </citation>
    <scope>NUCLEOTIDE SEQUENCE [LARGE SCALE GENOMIC DNA]</scope>
</reference>
<name>A0A8S0Z5C2_ARCPL</name>
<sequence>MQRYNRYPSGIFSLTNCRDTPTVSQSSLQQRATSVNRSTIWPVISPKDVCHSFKLDCGDPAGTGCPDTCVFGRLSTTQLGSTDASFSGCGNAENIGNFGKASQLREVSSRTVS</sequence>